<comment type="caution">
    <text evidence="6">The sequence shown here is derived from an EMBL/GenBank/DDBJ whole genome shotgun (WGS) entry which is preliminary data.</text>
</comment>
<dbReference type="Pfam" id="PF00069">
    <property type="entry name" value="Pkinase"/>
    <property type="match status" value="1"/>
</dbReference>
<evidence type="ECO:0000256" key="2">
    <source>
        <dbReference type="ARBA" id="ARBA00022741"/>
    </source>
</evidence>
<dbReference type="EMBL" id="JASNQZ010000008">
    <property type="protein sequence ID" value="KAL0953589.1"/>
    <property type="molecule type" value="Genomic_DNA"/>
</dbReference>
<keyword evidence="1" id="KW-0418">Kinase</keyword>
<evidence type="ECO:0000256" key="1">
    <source>
        <dbReference type="ARBA" id="ARBA00022527"/>
    </source>
</evidence>
<keyword evidence="1" id="KW-0723">Serine/threonine-protein kinase</keyword>
<evidence type="ECO:0000256" key="3">
    <source>
        <dbReference type="ARBA" id="ARBA00022840"/>
    </source>
</evidence>
<keyword evidence="1" id="KW-0808">Transferase</keyword>
<accession>A0ABR3JD86</accession>
<dbReference type="PANTHER" id="PTHR24055">
    <property type="entry name" value="MITOGEN-ACTIVATED PROTEIN KINASE"/>
    <property type="match status" value="1"/>
</dbReference>
<organism evidence="6 7">
    <name type="scientific">Hohenbuehelia grisea</name>
    <dbReference type="NCBI Taxonomy" id="104357"/>
    <lineage>
        <taxon>Eukaryota</taxon>
        <taxon>Fungi</taxon>
        <taxon>Dikarya</taxon>
        <taxon>Basidiomycota</taxon>
        <taxon>Agaricomycotina</taxon>
        <taxon>Agaricomycetes</taxon>
        <taxon>Agaricomycetidae</taxon>
        <taxon>Agaricales</taxon>
        <taxon>Pleurotineae</taxon>
        <taxon>Pleurotaceae</taxon>
        <taxon>Hohenbuehelia</taxon>
    </lineage>
</organism>
<feature type="region of interest" description="Disordered" evidence="4">
    <location>
        <begin position="127"/>
        <end position="155"/>
    </location>
</feature>
<evidence type="ECO:0000259" key="5">
    <source>
        <dbReference type="PROSITE" id="PS50011"/>
    </source>
</evidence>
<gene>
    <name evidence="6" type="ORF">HGRIS_004798</name>
</gene>
<dbReference type="SMART" id="SM00220">
    <property type="entry name" value="S_TKc"/>
    <property type="match status" value="1"/>
</dbReference>
<evidence type="ECO:0000256" key="4">
    <source>
        <dbReference type="SAM" id="MobiDB-lite"/>
    </source>
</evidence>
<protein>
    <recommendedName>
        <fullName evidence="5">Protein kinase domain-containing protein</fullName>
    </recommendedName>
</protein>
<keyword evidence="7" id="KW-1185">Reference proteome</keyword>
<dbReference type="SUPFAM" id="SSF56112">
    <property type="entry name" value="Protein kinase-like (PK-like)"/>
    <property type="match status" value="1"/>
</dbReference>
<dbReference type="InterPro" id="IPR011009">
    <property type="entry name" value="Kinase-like_dom_sf"/>
</dbReference>
<dbReference type="InterPro" id="IPR000719">
    <property type="entry name" value="Prot_kinase_dom"/>
</dbReference>
<name>A0ABR3JD86_9AGAR</name>
<dbReference type="Proteomes" id="UP001556367">
    <property type="component" value="Unassembled WGS sequence"/>
</dbReference>
<keyword evidence="2" id="KW-0547">Nucleotide-binding</keyword>
<keyword evidence="3" id="KW-0067">ATP-binding</keyword>
<evidence type="ECO:0000313" key="7">
    <source>
        <dbReference type="Proteomes" id="UP001556367"/>
    </source>
</evidence>
<reference evidence="7" key="1">
    <citation type="submission" date="2024-06" db="EMBL/GenBank/DDBJ databases">
        <title>Multi-omics analyses provide insights into the biosynthesis of the anticancer antibiotic pleurotin in Hohenbuehelia grisea.</title>
        <authorList>
            <person name="Weaver J.A."/>
            <person name="Alberti F."/>
        </authorList>
    </citation>
    <scope>NUCLEOTIDE SEQUENCE [LARGE SCALE GENOMIC DNA]</scope>
    <source>
        <strain evidence="7">T-177</strain>
    </source>
</reference>
<dbReference type="PROSITE" id="PS50011">
    <property type="entry name" value="PROTEIN_KINASE_DOM"/>
    <property type="match status" value="1"/>
</dbReference>
<sequence>MSILSNNWDHRSIEDDVVEARIPGQNDVQSPLTVLLRSPFQPSHSSSGLLNYPVNIRQGLFTLPPDPSSSTGPSVEQQLAQMTLFSPTTSFPAFQDSLPRDHLNLSLSPNWQTDGAHSGSLGFTLAQQSRDPQRAVRAPRPGSLPPCSPDVYLPPNTTRPITPSTVRPASRPFGELPSSPAELSLHINVKVKPSQKAWHFLGQFTEGTVSDTALMFHSERRRPYLIKVFDMRHRERNSSAVARGIAAELRVHHLSQRNTVRDWIHSSPRIDRVFWSSEELYYLAKEFAPCTMEQFRGKLDSNTLRLVTAQLLVGIEYLHNIGVIHTDIQPKNILVGEDGHCRIANFEHARFIAPNEVIVHSQNYCPRLPLCFNDEQAIQAVEVYTSIFSAPELLIKQSGRYVFGPLVDLWSLGATVFALVVTSWDIESNSAVGRYSLQNVHLHMSDPSLGCDPRLITLVQSLCSPLPDRCSRLEALYHPYFPEPREQFWHDVEARAYAPFGPLDAYVTLAWPLNRLHPNSTEPRGEERLVQEAMERQGIHQNVFIDDAVTKVLYTPFESH</sequence>
<evidence type="ECO:0000313" key="6">
    <source>
        <dbReference type="EMBL" id="KAL0953589.1"/>
    </source>
</evidence>
<feature type="domain" description="Protein kinase" evidence="5">
    <location>
        <begin position="198"/>
        <end position="481"/>
    </location>
</feature>
<proteinExistence type="predicted"/>
<dbReference type="InterPro" id="IPR050117">
    <property type="entry name" value="MAPK"/>
</dbReference>
<dbReference type="Gene3D" id="1.10.510.10">
    <property type="entry name" value="Transferase(Phosphotransferase) domain 1"/>
    <property type="match status" value="1"/>
</dbReference>